<dbReference type="SUPFAM" id="SSF46689">
    <property type="entry name" value="Homeodomain-like"/>
    <property type="match status" value="1"/>
</dbReference>
<dbReference type="InterPro" id="IPR009057">
    <property type="entry name" value="Homeodomain-like_sf"/>
</dbReference>
<sequence>MSYQQLTEGKRYQIAALIAQGCSRADVAKAIGVHRTTLYRELKRNSLDGVYRPQQAHAATSTRRAQARKYRVPTQTLEYVELTLSWQWSPEQISQLSHRISRPVSHEWIYRHVAADKARGGKLYKALRQGHKRYRKGRHPKRAVIAERRSIEERPAIVDSRERFGDWEVDTVLGKQGSGALGTLAERKSRFYLVRKVKTKEASEVSEAIIDMLKPYQAHVHTITADNGSEFVEHKAIAKALAADFYLRPSLQSLGARPERELQRPAAPVHPEGHGSVHGQHRGCQDGTAAIKPAAAQMLGVQAASAGIPRIPTSSIGGCCTSELNSRPQRCSRPDPAAKKG</sequence>
<gene>
    <name evidence="4" type="ORF">EDC28_10595</name>
</gene>
<dbReference type="InterPro" id="IPR001584">
    <property type="entry name" value="Integrase_cat-core"/>
</dbReference>
<dbReference type="NCBIfam" id="NF033563">
    <property type="entry name" value="transpos_IS30"/>
    <property type="match status" value="1"/>
</dbReference>
<dbReference type="PROSITE" id="PS50994">
    <property type="entry name" value="INTEGRASE"/>
    <property type="match status" value="1"/>
</dbReference>
<dbReference type="InterPro" id="IPR051917">
    <property type="entry name" value="Transposase-Integrase"/>
</dbReference>
<dbReference type="GO" id="GO:0032196">
    <property type="term" value="P:transposition"/>
    <property type="evidence" value="ECO:0007669"/>
    <property type="project" value="TreeGrafter"/>
</dbReference>
<name>A0A3N1PMP3_9GAMM</name>
<dbReference type="EMBL" id="RJUL01000005">
    <property type="protein sequence ID" value="ROQ25786.1"/>
    <property type="molecule type" value="Genomic_DNA"/>
</dbReference>
<evidence type="ECO:0000256" key="2">
    <source>
        <dbReference type="SAM" id="MobiDB-lite"/>
    </source>
</evidence>
<feature type="compositionally biased region" description="Basic and acidic residues" evidence="2">
    <location>
        <begin position="332"/>
        <end position="341"/>
    </location>
</feature>
<evidence type="ECO:0000259" key="3">
    <source>
        <dbReference type="PROSITE" id="PS50994"/>
    </source>
</evidence>
<dbReference type="PANTHER" id="PTHR10948:SF23">
    <property type="entry name" value="TRANSPOSASE INSI FOR INSERTION SEQUENCE ELEMENT IS30A-RELATED"/>
    <property type="match status" value="1"/>
</dbReference>
<dbReference type="GO" id="GO:0015074">
    <property type="term" value="P:DNA integration"/>
    <property type="evidence" value="ECO:0007669"/>
    <property type="project" value="InterPro"/>
</dbReference>
<evidence type="ECO:0000256" key="1">
    <source>
        <dbReference type="ARBA" id="ARBA00023172"/>
    </source>
</evidence>
<dbReference type="Proteomes" id="UP000268033">
    <property type="component" value="Unassembled WGS sequence"/>
</dbReference>
<dbReference type="GO" id="GO:0005829">
    <property type="term" value="C:cytosol"/>
    <property type="evidence" value="ECO:0007669"/>
    <property type="project" value="TreeGrafter"/>
</dbReference>
<dbReference type="InterPro" id="IPR025246">
    <property type="entry name" value="IS30-like_HTH"/>
</dbReference>
<comment type="caution">
    <text evidence="4">The sequence shown here is derived from an EMBL/GenBank/DDBJ whole genome shotgun (WGS) entry which is preliminary data.</text>
</comment>
<dbReference type="SUPFAM" id="SSF53098">
    <property type="entry name" value="Ribonuclease H-like"/>
    <property type="match status" value="1"/>
</dbReference>
<feature type="region of interest" description="Disordered" evidence="2">
    <location>
        <begin position="318"/>
        <end position="341"/>
    </location>
</feature>
<dbReference type="AlphaFoldDB" id="A0A3N1PMP3"/>
<evidence type="ECO:0000313" key="4">
    <source>
        <dbReference type="EMBL" id="ROQ25786.1"/>
    </source>
</evidence>
<proteinExistence type="predicted"/>
<dbReference type="CDD" id="cd00569">
    <property type="entry name" value="HTH_Hin_like"/>
    <property type="match status" value="1"/>
</dbReference>
<dbReference type="Pfam" id="PF13936">
    <property type="entry name" value="HTH_38"/>
    <property type="match status" value="1"/>
</dbReference>
<protein>
    <submittedName>
        <fullName evidence="4">IS30 family transposase</fullName>
    </submittedName>
</protein>
<feature type="compositionally biased region" description="Polar residues" evidence="2">
    <location>
        <begin position="318"/>
        <end position="329"/>
    </location>
</feature>
<dbReference type="InterPro" id="IPR012337">
    <property type="entry name" value="RNaseH-like_sf"/>
</dbReference>
<reference evidence="4 5" key="1">
    <citation type="submission" date="2018-11" db="EMBL/GenBank/DDBJ databases">
        <title>Genomic Encyclopedia of Type Strains, Phase IV (KMG-IV): sequencing the most valuable type-strain genomes for metagenomic binning, comparative biology and taxonomic classification.</title>
        <authorList>
            <person name="Goeker M."/>
        </authorList>
    </citation>
    <scope>NUCLEOTIDE SEQUENCE [LARGE SCALE GENOMIC DNA]</scope>
    <source>
        <strain evidence="4 5">DSM 21945</strain>
    </source>
</reference>
<dbReference type="Gene3D" id="1.10.10.60">
    <property type="entry name" value="Homeodomain-like"/>
    <property type="match status" value="1"/>
</dbReference>
<dbReference type="GO" id="GO:0004803">
    <property type="term" value="F:transposase activity"/>
    <property type="evidence" value="ECO:0007669"/>
    <property type="project" value="TreeGrafter"/>
</dbReference>
<dbReference type="PANTHER" id="PTHR10948">
    <property type="entry name" value="TRANSPOSASE"/>
    <property type="match status" value="1"/>
</dbReference>
<dbReference type="GO" id="GO:0006310">
    <property type="term" value="P:DNA recombination"/>
    <property type="evidence" value="ECO:0007669"/>
    <property type="project" value="UniProtKB-KW"/>
</dbReference>
<feature type="domain" description="Integrase catalytic" evidence="3">
    <location>
        <begin position="151"/>
        <end position="282"/>
    </location>
</feature>
<keyword evidence="5" id="KW-1185">Reference proteome</keyword>
<dbReference type="InterPro" id="IPR053392">
    <property type="entry name" value="Transposase_IS30-like"/>
</dbReference>
<keyword evidence="1" id="KW-0233">DNA recombination</keyword>
<accession>A0A3N1PMP3</accession>
<organism evidence="4 5">
    <name type="scientific">Gallaecimonas pentaromativorans</name>
    <dbReference type="NCBI Taxonomy" id="584787"/>
    <lineage>
        <taxon>Bacteria</taxon>
        <taxon>Pseudomonadati</taxon>
        <taxon>Pseudomonadota</taxon>
        <taxon>Gammaproteobacteria</taxon>
        <taxon>Enterobacterales</taxon>
        <taxon>Gallaecimonadaceae</taxon>
        <taxon>Gallaecimonas</taxon>
    </lineage>
</organism>
<evidence type="ECO:0000313" key="5">
    <source>
        <dbReference type="Proteomes" id="UP000268033"/>
    </source>
</evidence>